<protein>
    <submittedName>
        <fullName evidence="1">GNAT family acetyltransferase</fullName>
    </submittedName>
</protein>
<dbReference type="Proteomes" id="UP000226357">
    <property type="component" value="Unassembled WGS sequence"/>
</dbReference>
<evidence type="ECO:0000313" key="1">
    <source>
        <dbReference type="EMBL" id="PFR89599.1"/>
    </source>
</evidence>
<comment type="caution">
    <text evidence="1">The sequence shown here is derived from an EMBL/GenBank/DDBJ whole genome shotgun (WGS) entry which is preliminary data.</text>
</comment>
<organism evidence="1 2">
    <name type="scientific">Bacillus cereus</name>
    <dbReference type="NCBI Taxonomy" id="1396"/>
    <lineage>
        <taxon>Bacteria</taxon>
        <taxon>Bacillati</taxon>
        <taxon>Bacillota</taxon>
        <taxon>Bacilli</taxon>
        <taxon>Bacillales</taxon>
        <taxon>Bacillaceae</taxon>
        <taxon>Bacillus</taxon>
        <taxon>Bacillus cereus group</taxon>
    </lineage>
</organism>
<dbReference type="AlphaFoldDB" id="A0AA44Q687"/>
<proteinExistence type="predicted"/>
<evidence type="ECO:0000313" key="2">
    <source>
        <dbReference type="Proteomes" id="UP000226357"/>
    </source>
</evidence>
<gene>
    <name evidence="1" type="ORF">COK38_24195</name>
</gene>
<reference evidence="1 2" key="1">
    <citation type="submission" date="2017-09" db="EMBL/GenBank/DDBJ databases">
        <title>Large-scale bioinformatics analysis of Bacillus genomes uncovers conserved roles of natural products in bacterial physiology.</title>
        <authorList>
            <consortium name="Agbiome Team Llc"/>
            <person name="Bleich R.M."/>
            <person name="Grubbs K.J."/>
            <person name="Santa Maria K.C."/>
            <person name="Allen S.E."/>
            <person name="Farag S."/>
            <person name="Shank E.A."/>
            <person name="Bowers A."/>
        </authorList>
    </citation>
    <scope>NUCLEOTIDE SEQUENCE [LARGE SCALE GENOMIC DNA]</scope>
    <source>
        <strain evidence="1 2">AFS067272</strain>
    </source>
</reference>
<name>A0AA44Q687_BACCE</name>
<accession>A0AA44Q687</accession>
<dbReference type="EMBL" id="NVBO01000312">
    <property type="protein sequence ID" value="PFR89599.1"/>
    <property type="molecule type" value="Genomic_DNA"/>
</dbReference>
<sequence length="43" mass="5141">MRITNERVMLRVINANNVEKLFSIVEGNKEIWTYLIAEIDLYK</sequence>